<reference evidence="2 3" key="1">
    <citation type="journal article" date="2013" name="Nat. Commun.">
        <title>Genome sequence and functional genomic analysis of the oil-degrading bacterium Oleispira antarctica.</title>
        <authorList>
            <person name="Kube M."/>
            <person name="Chernikova T.N."/>
            <person name="Al-Ramahi Y."/>
            <person name="Beloqui A."/>
            <person name="Lopez-Cortez N."/>
            <person name="Guazzaroni M.E."/>
            <person name="Heipieper H.J."/>
            <person name="Klages S."/>
            <person name="Kotsyurbenko O.R."/>
            <person name="Langer I."/>
            <person name="Nechitaylo T.Y."/>
            <person name="Lunsdorf H."/>
            <person name="Fernandez M."/>
            <person name="Juarez S."/>
            <person name="Ciordia S."/>
            <person name="Singer A."/>
            <person name="Kagan O."/>
            <person name="Egorova O."/>
            <person name="Petit P.A."/>
            <person name="Stogios P."/>
            <person name="Kim Y."/>
            <person name="Tchigvintsev A."/>
            <person name="Flick R."/>
            <person name="Denaro R."/>
            <person name="Genovese M."/>
            <person name="Albar J.P."/>
            <person name="Reva O.N."/>
            <person name="Martinez-Gomariz M."/>
            <person name="Tran H."/>
            <person name="Ferrer M."/>
            <person name="Savchenko A."/>
            <person name="Yakunin A.F."/>
            <person name="Yakimov M.M."/>
            <person name="Golyshina O.V."/>
            <person name="Reinhardt R."/>
            <person name="Golyshin P.N."/>
        </authorList>
    </citation>
    <scope>NUCLEOTIDE SEQUENCE [LARGE SCALE GENOMIC DNA]</scope>
</reference>
<dbReference type="AlphaFoldDB" id="R4YLK9"/>
<evidence type="ECO:0000313" key="2">
    <source>
        <dbReference type="EMBL" id="CCK75671.1"/>
    </source>
</evidence>
<proteinExistence type="predicted"/>
<dbReference type="EMBL" id="FO203512">
    <property type="protein sequence ID" value="CCK75671.1"/>
    <property type="molecule type" value="Genomic_DNA"/>
</dbReference>
<dbReference type="STRING" id="698738.OLEAN_C14950"/>
<sequence length="237" mass="26736">MEHIIKKALCISLLFFSLAVRAESDVDSFTQFKISSLQLVSSFSSFIYFEGDKRNQLRLQQAKIKGDQALAQLMIPHSELTLKWQQISDYLDSSQGYQFDVNLEAGWSILQGELSQIINVYEAALVSDERASMQSNSDAKNISRLQVKMETILSRYMAFANSTLGGYGISSKGTPLEQQIQTVSAEMKELAALDIKYKPLANKWGYIDKTLLAYNSNVAPFVVMHTFEKMRKIIAAY</sequence>
<feature type="chain" id="PRO_5004374220" evidence="1">
    <location>
        <begin position="23"/>
        <end position="237"/>
    </location>
</feature>
<name>R4YLK9_OLEAN</name>
<accession>R4YLK9</accession>
<dbReference type="Proteomes" id="UP000032749">
    <property type="component" value="Chromosome"/>
</dbReference>
<protein>
    <submittedName>
        <fullName evidence="2">Uncharacterized protein</fullName>
    </submittedName>
</protein>
<dbReference type="HOGENOM" id="CLU_1169722_0_0_6"/>
<evidence type="ECO:0000256" key="1">
    <source>
        <dbReference type="SAM" id="SignalP"/>
    </source>
</evidence>
<organism evidence="2 3">
    <name type="scientific">Oleispira antarctica RB-8</name>
    <dbReference type="NCBI Taxonomy" id="698738"/>
    <lineage>
        <taxon>Bacteria</taxon>
        <taxon>Pseudomonadati</taxon>
        <taxon>Pseudomonadota</taxon>
        <taxon>Gammaproteobacteria</taxon>
        <taxon>Oceanospirillales</taxon>
        <taxon>Oceanospirillaceae</taxon>
        <taxon>Oleispira</taxon>
    </lineage>
</organism>
<keyword evidence="3" id="KW-1185">Reference proteome</keyword>
<feature type="signal peptide" evidence="1">
    <location>
        <begin position="1"/>
        <end position="22"/>
    </location>
</feature>
<gene>
    <name evidence="2" type="ORF">OLEAN_C14950</name>
</gene>
<dbReference type="KEGG" id="oai:OLEAN_C14950"/>
<keyword evidence="1" id="KW-0732">Signal</keyword>
<evidence type="ECO:0000313" key="3">
    <source>
        <dbReference type="Proteomes" id="UP000032749"/>
    </source>
</evidence>